<evidence type="ECO:0000313" key="1">
    <source>
        <dbReference type="EMBL" id="CAD0200043.1"/>
    </source>
</evidence>
<accession>A0A9N8KSM6</accession>
<keyword evidence="2" id="KW-1185">Reference proteome</keyword>
<dbReference type="EMBL" id="LR824014">
    <property type="protein sequence ID" value="CAD0200043.1"/>
    <property type="molecule type" value="Genomic_DNA"/>
</dbReference>
<protein>
    <submittedName>
        <fullName evidence="1">Uncharacterized protein</fullName>
    </submittedName>
</protein>
<reference evidence="1" key="1">
    <citation type="submission" date="2021-12" db="EMBL/GenBank/DDBJ databases">
        <authorList>
            <person name="King R."/>
        </authorList>
    </citation>
    <scope>NUCLEOTIDE SEQUENCE</scope>
</reference>
<sequence>MYKVDSRKHSFCLLASERVRAAARIESFKLSVLAWRILRRYPGDFLLSLSLFAASPQNKHNSLKQKSDALTRDLVRGGIAADVLVSCSSRCLFLADPIECFRV</sequence>
<dbReference type="Proteomes" id="UP001154114">
    <property type="component" value="Chromosome 11"/>
</dbReference>
<proteinExistence type="predicted"/>
<gene>
    <name evidence="1" type="ORF">CINC_LOCUS1731</name>
</gene>
<name>A0A9N8KSM6_CHRIL</name>
<dbReference type="AlphaFoldDB" id="A0A9N8KSM6"/>
<organism evidence="1 2">
    <name type="scientific">Chrysodeixis includens</name>
    <name type="common">Soybean looper</name>
    <name type="synonym">Pseudoplusia includens</name>
    <dbReference type="NCBI Taxonomy" id="689277"/>
    <lineage>
        <taxon>Eukaryota</taxon>
        <taxon>Metazoa</taxon>
        <taxon>Ecdysozoa</taxon>
        <taxon>Arthropoda</taxon>
        <taxon>Hexapoda</taxon>
        <taxon>Insecta</taxon>
        <taxon>Pterygota</taxon>
        <taxon>Neoptera</taxon>
        <taxon>Endopterygota</taxon>
        <taxon>Lepidoptera</taxon>
        <taxon>Glossata</taxon>
        <taxon>Ditrysia</taxon>
        <taxon>Noctuoidea</taxon>
        <taxon>Noctuidae</taxon>
        <taxon>Plusiinae</taxon>
        <taxon>Chrysodeixis</taxon>
    </lineage>
</organism>
<evidence type="ECO:0000313" key="2">
    <source>
        <dbReference type="Proteomes" id="UP001154114"/>
    </source>
</evidence>